<dbReference type="InterPro" id="IPR013784">
    <property type="entry name" value="Carb-bd-like_fold"/>
</dbReference>
<dbReference type="Proteomes" id="UP000747399">
    <property type="component" value="Unassembled WGS sequence"/>
</dbReference>
<feature type="coiled-coil region" evidence="1">
    <location>
        <begin position="394"/>
        <end position="524"/>
    </location>
</feature>
<feature type="compositionally biased region" description="Low complexity" evidence="2">
    <location>
        <begin position="227"/>
        <end position="236"/>
    </location>
</feature>
<dbReference type="Pfam" id="PF00686">
    <property type="entry name" value="CBM_20"/>
    <property type="match status" value="1"/>
</dbReference>
<dbReference type="PROSITE" id="PS51166">
    <property type="entry name" value="CBM20"/>
    <property type="match status" value="1"/>
</dbReference>
<evidence type="ECO:0000313" key="4">
    <source>
        <dbReference type="EMBL" id="GIL48557.1"/>
    </source>
</evidence>
<dbReference type="GO" id="GO:0016020">
    <property type="term" value="C:membrane"/>
    <property type="evidence" value="ECO:0007669"/>
    <property type="project" value="TreeGrafter"/>
</dbReference>
<dbReference type="AlphaFoldDB" id="A0A8J4EVE0"/>
<feature type="region of interest" description="Disordered" evidence="2">
    <location>
        <begin position="524"/>
        <end position="553"/>
    </location>
</feature>
<reference evidence="4" key="1">
    <citation type="journal article" date="2021" name="Proc. Natl. Acad. Sci. U.S.A.">
        <title>Three genomes in the algal genus Volvox reveal the fate of a haploid sex-determining region after a transition to homothallism.</title>
        <authorList>
            <person name="Yamamoto K."/>
            <person name="Hamaji T."/>
            <person name="Kawai-Toyooka H."/>
            <person name="Matsuzaki R."/>
            <person name="Takahashi F."/>
            <person name="Nishimura Y."/>
            <person name="Kawachi M."/>
            <person name="Noguchi H."/>
            <person name="Minakuchi Y."/>
            <person name="Umen J.G."/>
            <person name="Toyoda A."/>
            <person name="Nozaki H."/>
        </authorList>
    </citation>
    <scope>NUCLEOTIDE SEQUENCE</scope>
    <source>
        <strain evidence="4">NIES-3780</strain>
    </source>
</reference>
<feature type="region of interest" description="Disordered" evidence="2">
    <location>
        <begin position="1"/>
        <end position="29"/>
    </location>
</feature>
<dbReference type="SUPFAM" id="SSF49452">
    <property type="entry name" value="Starch-binding domain-like"/>
    <property type="match status" value="1"/>
</dbReference>
<evidence type="ECO:0000256" key="2">
    <source>
        <dbReference type="SAM" id="MobiDB-lite"/>
    </source>
</evidence>
<keyword evidence="5" id="KW-1185">Reference proteome</keyword>
<feature type="compositionally biased region" description="Gly residues" evidence="2">
    <location>
        <begin position="102"/>
        <end position="114"/>
    </location>
</feature>
<evidence type="ECO:0000313" key="5">
    <source>
        <dbReference type="Proteomes" id="UP000747399"/>
    </source>
</evidence>
<dbReference type="EMBL" id="BNCO01000005">
    <property type="protein sequence ID" value="GIL48557.1"/>
    <property type="molecule type" value="Genomic_DNA"/>
</dbReference>
<evidence type="ECO:0000256" key="1">
    <source>
        <dbReference type="SAM" id="Coils"/>
    </source>
</evidence>
<dbReference type="PANTHER" id="PTHR15048:SF0">
    <property type="entry name" value="STARCH-BINDING DOMAIN-CONTAINING PROTEIN 1"/>
    <property type="match status" value="1"/>
</dbReference>
<dbReference type="SMART" id="SM01065">
    <property type="entry name" value="CBM_2"/>
    <property type="match status" value="1"/>
</dbReference>
<keyword evidence="1" id="KW-0175">Coiled coil</keyword>
<dbReference type="GO" id="GO:2001070">
    <property type="term" value="F:starch binding"/>
    <property type="evidence" value="ECO:0007669"/>
    <property type="project" value="InterPro"/>
</dbReference>
<protein>
    <recommendedName>
        <fullName evidence="3">CBM20 domain-containing protein</fullName>
    </recommendedName>
</protein>
<accession>A0A8J4EVE0</accession>
<dbReference type="Gene3D" id="2.60.40.10">
    <property type="entry name" value="Immunoglobulins"/>
    <property type="match status" value="1"/>
</dbReference>
<sequence>MLKASHCSCQRPQVAGRGGPKTSAAGSPSPLPFFPSSSFPLKWGLLVTTQPASLTSVFGRVPVPPVAAAVSTTTTATAASPKSTSVNGTAKHHHHYANGNGHANGHGNGGGGDVASGADLHDAVLLRDAATTVRVHLVVPRCPTVPGEHLVLVGDCEALGAWDVHKGVQLHWCSGHMHTATVAVPADLRSMKAKLVLVHGQGPQANVAWEPGQDRSIVLQPPATAAGSSSSNGNGRSSKDGKAATIRGTAAHDYVVICHWSHTEATSVLEREVPGEVLVLEQQLSKAISELRTARSAASTSQEKLQRMAQDLATSERAARQSAEQLSELQAKHSAMASELTQAKHSLTDARRELTEVKRQAKAAANEAATAAAAAAAAAKASSVNVAEVEARVSQRYEGRMAELKQQLEGVKSEYSSEVAALQQKLEASLSKEVEAQEMVKTLREIVQKDVARLRTELAQLVNEYISARQQVQEQAQQIEASEKLRMQQIDGLSSEIKNLITKYNNAQHTIAEQQRLLEELQASRGGPLPSPRAADPVQHMAVPPAPDSQAGRGWRADWARLSKLTVNGAPTAAAGTTR</sequence>
<gene>
    <name evidence="4" type="ORF">Vafri_5049</name>
</gene>
<dbReference type="InterPro" id="IPR002044">
    <property type="entry name" value="CBM20"/>
</dbReference>
<organism evidence="4 5">
    <name type="scientific">Volvox africanus</name>
    <dbReference type="NCBI Taxonomy" id="51714"/>
    <lineage>
        <taxon>Eukaryota</taxon>
        <taxon>Viridiplantae</taxon>
        <taxon>Chlorophyta</taxon>
        <taxon>core chlorophytes</taxon>
        <taxon>Chlorophyceae</taxon>
        <taxon>CS clade</taxon>
        <taxon>Chlamydomonadales</taxon>
        <taxon>Volvocaceae</taxon>
        <taxon>Volvox</taxon>
    </lineage>
</organism>
<feature type="compositionally biased region" description="Low complexity" evidence="2">
    <location>
        <begin position="72"/>
        <end position="86"/>
    </location>
</feature>
<comment type="caution">
    <text evidence="4">The sequence shown here is derived from an EMBL/GenBank/DDBJ whole genome shotgun (WGS) entry which is preliminary data.</text>
</comment>
<feature type="region of interest" description="Disordered" evidence="2">
    <location>
        <begin position="222"/>
        <end position="244"/>
    </location>
</feature>
<name>A0A8J4EVE0_9CHLO</name>
<feature type="region of interest" description="Disordered" evidence="2">
    <location>
        <begin position="311"/>
        <end position="338"/>
    </location>
</feature>
<feature type="region of interest" description="Disordered" evidence="2">
    <location>
        <begin position="72"/>
        <end position="114"/>
    </location>
</feature>
<proteinExistence type="predicted"/>
<dbReference type="InterPro" id="IPR013783">
    <property type="entry name" value="Ig-like_fold"/>
</dbReference>
<dbReference type="PANTHER" id="PTHR15048">
    <property type="entry name" value="STARCH-BINDING DOMAIN-CONTAINING PROTEIN 1"/>
    <property type="match status" value="1"/>
</dbReference>
<evidence type="ECO:0000259" key="3">
    <source>
        <dbReference type="PROSITE" id="PS51166"/>
    </source>
</evidence>
<feature type="domain" description="CBM20" evidence="3">
    <location>
        <begin position="127"/>
        <end position="234"/>
    </location>
</feature>